<gene>
    <name evidence="2" type="ORF">N7450_007535</name>
</gene>
<comment type="caution">
    <text evidence="2">The sequence shown here is derived from an EMBL/GenBank/DDBJ whole genome shotgun (WGS) entry which is preliminary data.</text>
</comment>
<sequence length="345" mass="38888">MRPIVPQAETSRTRTNYYWALWRILQMYRISSILDVNTIDWNYNNGTQLRDPSLKETSEYYARILSWYVKGGFTDIYDSVTSAIHEVSPKTQFVGLALATRNVTRVKDFLHPANHKPGTPLDWISYHFYATPDNSTTQNEAAQSFKMANTFLAEVAGIEAVRKAFSPLTRTTINELGTMDPPLRSTVFYDNYTIPGQYWVWIGGVYAYIFLKLAVVGIDAIGESQLSGYPGQYPSVSMIYHQTGLPTARLRVLQLIQKNLLIGDNLVQTTSDKSQFHAQALETVDDTRKMLLVNKLDKEVTIEVSDFQKADVEIVDMGTGGNPWRTELVGGMELSPYAVAIITQS</sequence>
<dbReference type="InterPro" id="IPR017853">
    <property type="entry name" value="GH"/>
</dbReference>
<dbReference type="AlphaFoldDB" id="A0AAD6DHS5"/>
<dbReference type="Pfam" id="PF25839">
    <property type="entry name" value="Apionate_lact_C"/>
    <property type="match status" value="1"/>
</dbReference>
<reference evidence="2 3" key="1">
    <citation type="journal article" date="2023" name="IMA Fungus">
        <title>Comparative genomic study of the Penicillium genus elucidates a diverse pangenome and 15 lateral gene transfer events.</title>
        <authorList>
            <person name="Petersen C."/>
            <person name="Sorensen T."/>
            <person name="Nielsen M.R."/>
            <person name="Sondergaard T.E."/>
            <person name="Sorensen J.L."/>
            <person name="Fitzpatrick D.A."/>
            <person name="Frisvad J.C."/>
            <person name="Nielsen K.L."/>
        </authorList>
    </citation>
    <scope>NUCLEOTIDE SEQUENCE [LARGE SCALE GENOMIC DNA]</scope>
    <source>
        <strain evidence="2 3">IBT 29057</strain>
    </source>
</reference>
<organism evidence="2 3">
    <name type="scientific">Penicillium hetheringtonii</name>
    <dbReference type="NCBI Taxonomy" id="911720"/>
    <lineage>
        <taxon>Eukaryota</taxon>
        <taxon>Fungi</taxon>
        <taxon>Dikarya</taxon>
        <taxon>Ascomycota</taxon>
        <taxon>Pezizomycotina</taxon>
        <taxon>Eurotiomycetes</taxon>
        <taxon>Eurotiomycetidae</taxon>
        <taxon>Eurotiales</taxon>
        <taxon>Aspergillaceae</taxon>
        <taxon>Penicillium</taxon>
    </lineage>
</organism>
<name>A0AAD6DHS5_9EURO</name>
<feature type="domain" description="D-apionate lactonase C-terminal" evidence="1">
    <location>
        <begin position="278"/>
        <end position="342"/>
    </location>
</feature>
<keyword evidence="3" id="KW-1185">Reference proteome</keyword>
<dbReference type="EMBL" id="JAQJAC010000006">
    <property type="protein sequence ID" value="KAJ5581234.1"/>
    <property type="molecule type" value="Genomic_DNA"/>
</dbReference>
<evidence type="ECO:0000259" key="1">
    <source>
        <dbReference type="Pfam" id="PF25839"/>
    </source>
</evidence>
<proteinExistence type="predicted"/>
<dbReference type="Proteomes" id="UP001216150">
    <property type="component" value="Unassembled WGS sequence"/>
</dbReference>
<dbReference type="InterPro" id="IPR058789">
    <property type="entry name" value="ApnL_C"/>
</dbReference>
<dbReference type="Gene3D" id="3.20.20.80">
    <property type="entry name" value="Glycosidases"/>
    <property type="match status" value="1"/>
</dbReference>
<protein>
    <recommendedName>
        <fullName evidence="1">D-apionate lactonase C-terminal domain-containing protein</fullName>
    </recommendedName>
</protein>
<evidence type="ECO:0000313" key="3">
    <source>
        <dbReference type="Proteomes" id="UP001216150"/>
    </source>
</evidence>
<accession>A0AAD6DHS5</accession>
<evidence type="ECO:0000313" key="2">
    <source>
        <dbReference type="EMBL" id="KAJ5581234.1"/>
    </source>
</evidence>
<dbReference type="SUPFAM" id="SSF51445">
    <property type="entry name" value="(Trans)glycosidases"/>
    <property type="match status" value="1"/>
</dbReference>